<accession>A0AAV4DA99</accession>
<keyword evidence="3 4" id="KW-0408">Iron</keyword>
<organism evidence="5 6">
    <name type="scientific">Plakobranchus ocellatus</name>
    <dbReference type="NCBI Taxonomy" id="259542"/>
    <lineage>
        <taxon>Eukaryota</taxon>
        <taxon>Metazoa</taxon>
        <taxon>Spiralia</taxon>
        <taxon>Lophotrochozoa</taxon>
        <taxon>Mollusca</taxon>
        <taxon>Gastropoda</taxon>
        <taxon>Heterobranchia</taxon>
        <taxon>Euthyneura</taxon>
        <taxon>Panpulmonata</taxon>
        <taxon>Sacoglossa</taxon>
        <taxon>Placobranchoidea</taxon>
        <taxon>Plakobranchidae</taxon>
        <taxon>Plakobranchus</taxon>
    </lineage>
</organism>
<dbReference type="GO" id="GO:0046872">
    <property type="term" value="F:metal ion binding"/>
    <property type="evidence" value="ECO:0007669"/>
    <property type="project" value="UniProtKB-KW"/>
</dbReference>
<evidence type="ECO:0000256" key="4">
    <source>
        <dbReference type="PIRSR" id="PIRSR604294-1"/>
    </source>
</evidence>
<dbReference type="Pfam" id="PF03055">
    <property type="entry name" value="RPE65"/>
    <property type="match status" value="1"/>
</dbReference>
<evidence type="ECO:0000313" key="6">
    <source>
        <dbReference type="Proteomes" id="UP000735302"/>
    </source>
</evidence>
<evidence type="ECO:0000256" key="3">
    <source>
        <dbReference type="ARBA" id="ARBA00023004"/>
    </source>
</evidence>
<dbReference type="EMBL" id="BLXT01007668">
    <property type="protein sequence ID" value="GFO41133.1"/>
    <property type="molecule type" value="Genomic_DNA"/>
</dbReference>
<reference evidence="5 6" key="1">
    <citation type="journal article" date="2021" name="Elife">
        <title>Chloroplast acquisition without the gene transfer in kleptoplastic sea slugs, Plakobranchus ocellatus.</title>
        <authorList>
            <person name="Maeda T."/>
            <person name="Takahashi S."/>
            <person name="Yoshida T."/>
            <person name="Shimamura S."/>
            <person name="Takaki Y."/>
            <person name="Nagai Y."/>
            <person name="Toyoda A."/>
            <person name="Suzuki Y."/>
            <person name="Arimoto A."/>
            <person name="Ishii H."/>
            <person name="Satoh N."/>
            <person name="Nishiyama T."/>
            <person name="Hasebe M."/>
            <person name="Maruyama T."/>
            <person name="Minagawa J."/>
            <person name="Obokata J."/>
            <person name="Shigenobu S."/>
        </authorList>
    </citation>
    <scope>NUCLEOTIDE SEQUENCE [LARGE SCALE GENOMIC DNA]</scope>
</reference>
<dbReference type="PANTHER" id="PTHR10543">
    <property type="entry name" value="BETA-CAROTENE DIOXYGENASE"/>
    <property type="match status" value="1"/>
</dbReference>
<feature type="binding site" evidence="4">
    <location>
        <position position="208"/>
    </location>
    <ligand>
        <name>Fe cation</name>
        <dbReference type="ChEBI" id="CHEBI:24875"/>
        <note>catalytic</note>
    </ligand>
</feature>
<comment type="cofactor">
    <cofactor evidence="4">
        <name>Fe(2+)</name>
        <dbReference type="ChEBI" id="CHEBI:29033"/>
    </cofactor>
    <text evidence="4">Binds 1 Fe(2+) ion per subunit.</text>
</comment>
<dbReference type="GO" id="GO:0016121">
    <property type="term" value="P:carotene catabolic process"/>
    <property type="evidence" value="ECO:0007669"/>
    <property type="project" value="TreeGrafter"/>
</dbReference>
<keyword evidence="6" id="KW-1185">Reference proteome</keyword>
<feature type="binding site" evidence="4">
    <location>
        <position position="491"/>
    </location>
    <ligand>
        <name>Fe cation</name>
        <dbReference type="ChEBI" id="CHEBI:24875"/>
        <note>catalytic</note>
    </ligand>
</feature>
<name>A0AAV4DA99_9GAST</name>
<dbReference type="PANTHER" id="PTHR10543:SF132">
    <property type="entry name" value="BETA,BETA-CAROTENE 15,15'-DIOXYGENASE"/>
    <property type="match status" value="1"/>
</dbReference>
<dbReference type="GO" id="GO:0003676">
    <property type="term" value="F:nucleic acid binding"/>
    <property type="evidence" value="ECO:0007669"/>
    <property type="project" value="InterPro"/>
</dbReference>
<gene>
    <name evidence="5" type="ORF">PoB_006763800</name>
</gene>
<proteinExistence type="inferred from homology"/>
<dbReference type="InterPro" id="IPR036397">
    <property type="entry name" value="RNaseH_sf"/>
</dbReference>
<feature type="binding site" evidence="4">
    <location>
        <position position="279"/>
    </location>
    <ligand>
        <name>Fe cation</name>
        <dbReference type="ChEBI" id="CHEBI:24875"/>
        <note>catalytic</note>
    </ligand>
</feature>
<feature type="binding site" evidence="4">
    <location>
        <position position="149"/>
    </location>
    <ligand>
        <name>Fe cation</name>
        <dbReference type="ChEBI" id="CHEBI:24875"/>
        <note>catalytic</note>
    </ligand>
</feature>
<dbReference type="GO" id="GO:0003834">
    <property type="term" value="F:beta-carotene 15,15'-dioxygenase activity"/>
    <property type="evidence" value="ECO:0007669"/>
    <property type="project" value="TreeGrafter"/>
</dbReference>
<comment type="similarity">
    <text evidence="1">Belongs to the carotenoid oxygenase family.</text>
</comment>
<protein>
    <submittedName>
        <fullName evidence="5">Beta,beta-carotene 15,15'-monooxygenase</fullName>
    </submittedName>
</protein>
<dbReference type="AlphaFoldDB" id="A0AAV4DA99"/>
<evidence type="ECO:0000313" key="5">
    <source>
        <dbReference type="EMBL" id="GFO41133.1"/>
    </source>
</evidence>
<comment type="caution">
    <text evidence="5">The sequence shown here is derived from an EMBL/GenBank/DDBJ whole genome shotgun (WGS) entry which is preliminary data.</text>
</comment>
<dbReference type="GO" id="GO:0010436">
    <property type="term" value="F:carotenoid dioxygenase activity"/>
    <property type="evidence" value="ECO:0007669"/>
    <property type="project" value="TreeGrafter"/>
</dbReference>
<dbReference type="GO" id="GO:0042574">
    <property type="term" value="P:retinal metabolic process"/>
    <property type="evidence" value="ECO:0007669"/>
    <property type="project" value="TreeGrafter"/>
</dbReference>
<dbReference type="Gene3D" id="3.30.420.10">
    <property type="entry name" value="Ribonuclease H-like superfamily/Ribonuclease H"/>
    <property type="match status" value="1"/>
</dbReference>
<dbReference type="InterPro" id="IPR004294">
    <property type="entry name" value="Carotenoid_Oase"/>
</dbReference>
<evidence type="ECO:0000256" key="2">
    <source>
        <dbReference type="ARBA" id="ARBA00022723"/>
    </source>
</evidence>
<dbReference type="Proteomes" id="UP000735302">
    <property type="component" value="Unassembled WGS sequence"/>
</dbReference>
<evidence type="ECO:0000256" key="1">
    <source>
        <dbReference type="ARBA" id="ARBA00006787"/>
    </source>
</evidence>
<sequence length="499" mass="57065">MLMEDHKLQRVEISQRLLQRCQQDNGDEIQRILVTLDRLKEAIRRKRPGLLRRGVVLQHDNATPHSANLTQQWLQRYGWEILPHPAHSLDLAASDFHLFGPLKRHLGGMAFETEDDLISELRNWFDNLDVDFFRVSLTKNLAFHLGTAHPHILKDGSMIYYGTHFDYCKAYNFISIPTQPESSEATFEGAKIVATIPSRWKMNISYTHSFGITENYFIHLEQPLTFNIRRLMMMGLRGTCLEECMVTHQDESMDILVIDRATGKRIPIAFKAPNGFVFHFINCYEDLNHIVFDACFYPSGTDIIKKKYLDYLAHNFTQSYTTDESVHFARFVMPLKFDEKAEADANLVTLPYTTATAVIKKKGKNVVYLTPETIEGSPVVDLPRINYDYNGMKYRYFYGTSAFAEGKQLSKFDLVEKRVLTYDAEKNLTPGEPVFLARPGATKEDDGVVVSTLVADSPDAQSFLVVLDAESFQEVGRASLPHEVKMSLTFHGNFTSKVF</sequence>
<keyword evidence="2 4" id="KW-0479">Metal-binding</keyword>